<dbReference type="InterPro" id="IPR050065">
    <property type="entry name" value="GlmU-like"/>
</dbReference>
<proteinExistence type="predicted"/>
<evidence type="ECO:0000256" key="2">
    <source>
        <dbReference type="ARBA" id="ARBA00022695"/>
    </source>
</evidence>
<dbReference type="GO" id="GO:0016779">
    <property type="term" value="F:nucleotidyltransferase activity"/>
    <property type="evidence" value="ECO:0007669"/>
    <property type="project" value="UniProtKB-KW"/>
</dbReference>
<dbReference type="CDD" id="cd06422">
    <property type="entry name" value="NTP_transferase_like_1"/>
    <property type="match status" value="1"/>
</dbReference>
<dbReference type="PANTHER" id="PTHR43584">
    <property type="entry name" value="NUCLEOTIDYL TRANSFERASE"/>
    <property type="match status" value="1"/>
</dbReference>
<evidence type="ECO:0000313" key="5">
    <source>
        <dbReference type="EMBL" id="GER05363.1"/>
    </source>
</evidence>
<keyword evidence="2 5" id="KW-0548">Nucleotidyltransferase</keyword>
<reference evidence="5 6" key="1">
    <citation type="submission" date="2019-09" db="EMBL/GenBank/DDBJ databases">
        <title>NBRP : Genome information of microbial organism related human and environment.</title>
        <authorList>
            <person name="Hattori M."/>
            <person name="Oshima K."/>
            <person name="Inaba H."/>
            <person name="Suda W."/>
            <person name="Sakamoto M."/>
            <person name="Iino T."/>
            <person name="Kitahara M."/>
            <person name="Oshida Y."/>
            <person name="Iida T."/>
            <person name="Kudo T."/>
            <person name="Itoh T."/>
            <person name="Ohkuma M."/>
        </authorList>
    </citation>
    <scope>NUCLEOTIDE SEQUENCE [LARGE SCALE GENOMIC DNA]</scope>
    <source>
        <strain evidence="5 6">Q-1</strain>
    </source>
</reference>
<comment type="caution">
    <text evidence="5">The sequence shown here is derived from an EMBL/GenBank/DDBJ whole genome shotgun (WGS) entry which is preliminary data.</text>
</comment>
<keyword evidence="3" id="KW-0460">Magnesium</keyword>
<dbReference type="SUPFAM" id="SSF53448">
    <property type="entry name" value="Nucleotide-diphospho-sugar transferases"/>
    <property type="match status" value="1"/>
</dbReference>
<gene>
    <name evidence="5" type="primary">galF</name>
    <name evidence="5" type="ORF">JCM17846_30450</name>
</gene>
<protein>
    <submittedName>
        <fullName evidence="5">Mannose-1-phosphate guanylyltransferase</fullName>
    </submittedName>
</protein>
<dbReference type="Gene3D" id="3.90.550.10">
    <property type="entry name" value="Spore Coat Polysaccharide Biosynthesis Protein SpsA, Chain A"/>
    <property type="match status" value="1"/>
</dbReference>
<dbReference type="AlphaFoldDB" id="A0A5A7NAE8"/>
<dbReference type="InterPro" id="IPR029044">
    <property type="entry name" value="Nucleotide-diphossugar_trans"/>
</dbReference>
<accession>A0A5A7NAE8</accession>
<evidence type="ECO:0000256" key="3">
    <source>
        <dbReference type="ARBA" id="ARBA00022842"/>
    </source>
</evidence>
<evidence type="ECO:0000313" key="6">
    <source>
        <dbReference type="Proteomes" id="UP000324996"/>
    </source>
</evidence>
<sequence length="256" mass="28209">MTTDRIATTLPHIVQAEIHARIPHSAMLFAAGLGTRMRPLSDDRPKALVDMGGKPLIAHSLQHLERAGVKRLVANVHAHADQMENWLAQCGSTLEILCSDERDLLRDTGGGLKKAAPLLGPDPVFTLNCDAFWQDGLVNSLAYLASRWDGDVMDALLMIVPSRFALGHEGPGDFIMDQMGRLQFRKERTISPFVFAGISILKPDLAADHPGDVFSLREIWAELAMKDRLYGLVHEGPWAHLGSPEALRLAERTLLD</sequence>
<dbReference type="InterPro" id="IPR025877">
    <property type="entry name" value="MobA-like_NTP_Trfase"/>
</dbReference>
<evidence type="ECO:0000259" key="4">
    <source>
        <dbReference type="Pfam" id="PF12804"/>
    </source>
</evidence>
<dbReference type="RefSeq" id="WP_313982202.1">
    <property type="nucleotide sequence ID" value="NZ_BKCN01000022.1"/>
</dbReference>
<dbReference type="Proteomes" id="UP000324996">
    <property type="component" value="Unassembled WGS sequence"/>
</dbReference>
<keyword evidence="6" id="KW-1185">Reference proteome</keyword>
<feature type="domain" description="MobA-like NTP transferase" evidence="4">
    <location>
        <begin position="27"/>
        <end position="151"/>
    </location>
</feature>
<organism evidence="5 6">
    <name type="scientific">Iodidimonas nitroreducens</name>
    <dbReference type="NCBI Taxonomy" id="1236968"/>
    <lineage>
        <taxon>Bacteria</taxon>
        <taxon>Pseudomonadati</taxon>
        <taxon>Pseudomonadota</taxon>
        <taxon>Alphaproteobacteria</taxon>
        <taxon>Iodidimonadales</taxon>
        <taxon>Iodidimonadaceae</taxon>
        <taxon>Iodidimonas</taxon>
    </lineage>
</organism>
<name>A0A5A7NAE8_9PROT</name>
<evidence type="ECO:0000256" key="1">
    <source>
        <dbReference type="ARBA" id="ARBA00022679"/>
    </source>
</evidence>
<dbReference type="EMBL" id="BKCN01000022">
    <property type="protein sequence ID" value="GER05363.1"/>
    <property type="molecule type" value="Genomic_DNA"/>
</dbReference>
<dbReference type="Pfam" id="PF12804">
    <property type="entry name" value="NTP_transf_3"/>
    <property type="match status" value="1"/>
</dbReference>
<dbReference type="PANTHER" id="PTHR43584:SF8">
    <property type="entry name" value="N-ACETYLMURAMATE ALPHA-1-PHOSPHATE URIDYLYLTRANSFERASE"/>
    <property type="match status" value="1"/>
</dbReference>
<keyword evidence="1 5" id="KW-0808">Transferase</keyword>